<dbReference type="InterPro" id="IPR036188">
    <property type="entry name" value="FAD/NAD-bd_sf"/>
</dbReference>
<reference evidence="3" key="1">
    <citation type="submission" date="2023-10" db="EMBL/GenBank/DDBJ databases">
        <title>The first scallop-associated chemosynthetic bacterial symbiont.</title>
        <authorList>
            <person name="Lin Y.-T."/>
            <person name="Sun J."/>
            <person name="Ip J.C.-H."/>
            <person name="He X."/>
            <person name="Gao Z.-M."/>
            <person name="Perez M."/>
            <person name="Xu T."/>
            <person name="Qian P.-Y."/>
            <person name="Qiu J.-W."/>
        </authorList>
    </citation>
    <scope>NUCLEOTIDE SEQUENCE</scope>
    <source>
        <strain evidence="3">Gill1</strain>
    </source>
</reference>
<dbReference type="PANTHER" id="PTHR13847">
    <property type="entry name" value="SARCOSINE DEHYDROGENASE-RELATED"/>
    <property type="match status" value="1"/>
</dbReference>
<proteinExistence type="predicted"/>
<protein>
    <submittedName>
        <fullName evidence="3">Glycine oxidase</fullName>
        <ecNumber evidence="3">1.4.3.19</ecNumber>
    </submittedName>
</protein>
<dbReference type="PANTHER" id="PTHR13847:SF289">
    <property type="entry name" value="GLYCINE OXIDASE"/>
    <property type="match status" value="1"/>
</dbReference>
<dbReference type="InterPro" id="IPR006076">
    <property type="entry name" value="FAD-dep_OxRdtase"/>
</dbReference>
<name>A0AAU6PEM3_9GAMM</name>
<dbReference type="SUPFAM" id="SSF54373">
    <property type="entry name" value="FAD-linked reductases, C-terminal domain"/>
    <property type="match status" value="1"/>
</dbReference>
<dbReference type="SUPFAM" id="SSF51905">
    <property type="entry name" value="FAD/NAD(P)-binding domain"/>
    <property type="match status" value="1"/>
</dbReference>
<evidence type="ECO:0000313" key="3">
    <source>
        <dbReference type="EMBL" id="WXT99435.1"/>
    </source>
</evidence>
<dbReference type="EC" id="1.4.3.19" evidence="3"/>
<feature type="domain" description="FAD dependent oxidoreductase" evidence="2">
    <location>
        <begin position="3"/>
        <end position="322"/>
    </location>
</feature>
<dbReference type="GO" id="GO:0043799">
    <property type="term" value="F:glycine oxidase activity"/>
    <property type="evidence" value="ECO:0007669"/>
    <property type="project" value="UniProtKB-EC"/>
</dbReference>
<dbReference type="Gene3D" id="3.50.50.60">
    <property type="entry name" value="FAD/NAD(P)-binding domain"/>
    <property type="match status" value="1"/>
</dbReference>
<organism evidence="3">
    <name type="scientific">Catillopecten margaritatus gill symbiont</name>
    <dbReference type="NCBI Taxonomy" id="3083288"/>
    <lineage>
        <taxon>Bacteria</taxon>
        <taxon>Pseudomonadati</taxon>
        <taxon>Pseudomonadota</taxon>
        <taxon>Gammaproteobacteria</taxon>
        <taxon>sulfur-oxidizing symbionts</taxon>
    </lineage>
</organism>
<gene>
    <name evidence="3" type="primary">thiO</name>
    <name evidence="3" type="ORF">Ctma_0134</name>
</gene>
<accession>A0AAU6PEM3</accession>
<dbReference type="EMBL" id="CP138327">
    <property type="protein sequence ID" value="WXT99435.1"/>
    <property type="molecule type" value="Genomic_DNA"/>
</dbReference>
<dbReference type="AlphaFoldDB" id="A0AAU6PEM3"/>
<evidence type="ECO:0000259" key="2">
    <source>
        <dbReference type="Pfam" id="PF01266"/>
    </source>
</evidence>
<sequence length="330" mass="36482">MSDCIIIGGGVIGMMSARTLAMSGASVTLIDQRACGKESSWAGGGIISPLYPWMYSDVVNELSRASQGVYEELCATLFADTGIDTEYVRSGLLMMDEYDRYEAIDWMDVHQVSAEKHPKGALFSRVAQVRNPRLLKALKADILRRGVEIVEWTKVDELMIENDKVLGVQTENKKYYGDNTLICGGAWSSALLDEQNEVYPVKGQMIVVQSKPDTLKHIVLDKGRYLIPRKDGRILIGSTTENVGFDRSLSEQVGAELLKFATDRFPALQGASIEHHWSGFRPASKSGVVIKKYEKLDSLYINTGHLRNGLNMAPESANRITALIKGCPKC</sequence>
<dbReference type="Pfam" id="PF01266">
    <property type="entry name" value="DAO"/>
    <property type="match status" value="1"/>
</dbReference>
<dbReference type="GO" id="GO:0005737">
    <property type="term" value="C:cytoplasm"/>
    <property type="evidence" value="ECO:0007669"/>
    <property type="project" value="TreeGrafter"/>
</dbReference>
<keyword evidence="1 3" id="KW-0560">Oxidoreductase</keyword>
<dbReference type="Gene3D" id="3.30.9.10">
    <property type="entry name" value="D-Amino Acid Oxidase, subunit A, domain 2"/>
    <property type="match status" value="1"/>
</dbReference>
<evidence type="ECO:0000256" key="1">
    <source>
        <dbReference type="ARBA" id="ARBA00023002"/>
    </source>
</evidence>